<reference evidence="1" key="1">
    <citation type="submission" date="2021-12" db="EMBL/GenBank/DDBJ databases">
        <title>Novel species in genus Dyadobacter.</title>
        <authorList>
            <person name="Ma C."/>
        </authorList>
    </citation>
    <scope>NUCLEOTIDE SEQUENCE</scope>
    <source>
        <strain evidence="1">LJ419</strain>
    </source>
</reference>
<proteinExistence type="predicted"/>
<comment type="caution">
    <text evidence="1">The sequence shown here is derived from an EMBL/GenBank/DDBJ whole genome shotgun (WGS) entry which is preliminary data.</text>
</comment>
<dbReference type="Proteomes" id="UP001139000">
    <property type="component" value="Unassembled WGS sequence"/>
</dbReference>
<name>A0A9X1PLT0_9BACT</name>
<evidence type="ECO:0000313" key="2">
    <source>
        <dbReference type="Proteomes" id="UP001139000"/>
    </source>
</evidence>
<protein>
    <submittedName>
        <fullName evidence="1">Uncharacterized protein</fullName>
    </submittedName>
</protein>
<dbReference type="EMBL" id="JAJTTC010000005">
    <property type="protein sequence ID" value="MCF0063727.1"/>
    <property type="molecule type" value="Genomic_DNA"/>
</dbReference>
<gene>
    <name evidence="1" type="ORF">LXM26_19595</name>
</gene>
<evidence type="ECO:0000313" key="1">
    <source>
        <dbReference type="EMBL" id="MCF0063727.1"/>
    </source>
</evidence>
<dbReference type="RefSeq" id="WP_234656658.1">
    <property type="nucleotide sequence ID" value="NZ_CP094997.1"/>
</dbReference>
<organism evidence="1 2">
    <name type="scientific">Dyadobacter chenwenxiniae</name>
    <dbReference type="NCBI Taxonomy" id="2906456"/>
    <lineage>
        <taxon>Bacteria</taxon>
        <taxon>Pseudomonadati</taxon>
        <taxon>Bacteroidota</taxon>
        <taxon>Cytophagia</taxon>
        <taxon>Cytophagales</taxon>
        <taxon>Spirosomataceae</taxon>
        <taxon>Dyadobacter</taxon>
    </lineage>
</organism>
<accession>A0A9X1PLT0</accession>
<sequence length="183" mass="20492">MKRLLPIGLLVLLLYNTFGLTFAVLFFDNHHQQSSVSSPDDQYKVVKMHLPSLPYSGELHITQAPQGLIRENDQFYNPTEVLHQNDTLYVTLKSNQAARDEFFALANAMQIISDPGAKLPQDPFGKALKLMDNLLKNYVSNVNTISFPPISLTDPLPMLTGRCSKDIYSAIFIQLTSPPPELS</sequence>
<keyword evidence="2" id="KW-1185">Reference proteome</keyword>
<dbReference type="AlphaFoldDB" id="A0A9X1PLT0"/>